<organism evidence="1 2">
    <name type="scientific">Telmatospirillum siberiense</name>
    <dbReference type="NCBI Taxonomy" id="382514"/>
    <lineage>
        <taxon>Bacteria</taxon>
        <taxon>Pseudomonadati</taxon>
        <taxon>Pseudomonadota</taxon>
        <taxon>Alphaproteobacteria</taxon>
        <taxon>Rhodospirillales</taxon>
        <taxon>Rhodospirillaceae</taxon>
        <taxon>Telmatospirillum</taxon>
    </lineage>
</organism>
<comment type="caution">
    <text evidence="1">The sequence shown here is derived from an EMBL/GenBank/DDBJ whole genome shotgun (WGS) entry which is preliminary data.</text>
</comment>
<keyword evidence="2" id="KW-1185">Reference proteome</keyword>
<sequence length="576" mass="64244">DVYKRQAHGRASFEIQVSRGNHWIMEDYRETESAARAVAKKILAKHQYEGVRVVKNWLRGDGVVTETVVFVEMASAQPLVNVTIVPIEMSPYCRKTEEYYRLESRGTINRLFRKYLERVYLTPTELIHNYKALKKIQAVETLFPAAVDRVATIQARFAGEEPRDRRDEVYRAVARMTSRAREADEHPGLPKLKGDDFGKILAKIEQFAAPDDVNFYSLVVLSRDLVERRSWLAKLERLVLLTDPAQRVEAFALLDGVIADLFGVPSALQDVLGVQRNLAEALCAIADLYDGRFDNERSDARGQLAILSPLLAGGRLEETRRALLERLLRQLSGVQPLNRHDPSREREAFREVARRLFRPDGLMGGADAAEALTRRFVLLGQAGGQAGLRQAVGGVVVTLADPLFSVTYLLELAASPLGAGLIAEILANLHRLIGVPDINFLAPAASPVKDKLLRITRIYEVIASTGGVPDGERARLLDRLDEVLSGYIKREGVIERLDNPSAPLRDRAIRLLEFCAARVLPPASKAQALARERVVALLRQPNFEERCVADISSPARGEEVLRNLHALMARGGFRLH</sequence>
<dbReference type="Proteomes" id="UP000233293">
    <property type="component" value="Unassembled WGS sequence"/>
</dbReference>
<accession>A0A2N3PU22</accession>
<reference evidence="2" key="1">
    <citation type="submission" date="2017-12" db="EMBL/GenBank/DDBJ databases">
        <title>Draft genome sequence of Telmatospirillum siberiense 26-4b1T, an acidotolerant peatland alphaproteobacterium potentially involved in sulfur cycling.</title>
        <authorList>
            <person name="Hausmann B."/>
            <person name="Pjevac P."/>
            <person name="Schreck K."/>
            <person name="Herbold C.W."/>
            <person name="Daims H."/>
            <person name="Wagner M."/>
            <person name="Pester M."/>
            <person name="Loy A."/>
        </authorList>
    </citation>
    <scope>NUCLEOTIDE SEQUENCE [LARGE SCALE GENOMIC DNA]</scope>
    <source>
        <strain evidence="2">26-4b1</strain>
    </source>
</reference>
<dbReference type="RefSeq" id="WP_101251165.1">
    <property type="nucleotide sequence ID" value="NZ_PIUM01000015.1"/>
</dbReference>
<dbReference type="EMBL" id="PIUM01000015">
    <property type="protein sequence ID" value="PKU23904.1"/>
    <property type="molecule type" value="Genomic_DNA"/>
</dbReference>
<gene>
    <name evidence="1" type="ORF">CWS72_13585</name>
</gene>
<name>A0A2N3PU22_9PROT</name>
<evidence type="ECO:0000313" key="2">
    <source>
        <dbReference type="Proteomes" id="UP000233293"/>
    </source>
</evidence>
<dbReference type="AlphaFoldDB" id="A0A2N3PU22"/>
<feature type="non-terminal residue" evidence="1">
    <location>
        <position position="1"/>
    </location>
</feature>
<protein>
    <submittedName>
        <fullName evidence="1">Uncharacterized protein</fullName>
    </submittedName>
</protein>
<evidence type="ECO:0000313" key="1">
    <source>
        <dbReference type="EMBL" id="PKU23904.1"/>
    </source>
</evidence>
<proteinExistence type="predicted"/>